<accession>A0A7J7M4F2</accession>
<dbReference type="SUPFAM" id="SSF52029">
    <property type="entry name" value="GroEL apical domain-like"/>
    <property type="match status" value="1"/>
</dbReference>
<dbReference type="InterPro" id="IPR027409">
    <property type="entry name" value="GroEL-like_apical_dom_sf"/>
</dbReference>
<evidence type="ECO:0000313" key="5">
    <source>
        <dbReference type="EMBL" id="KAF6149745.1"/>
    </source>
</evidence>
<sequence>MSGIVEDEKKTKWPAIKPKRNINITPLKSAHLFSLPESARVLNETIGRFSLNGKLGLSPLQKMTAPMMVLANIWDEDECGGRLLVQLAPSNWGILDAQFNTDEAKTDDRGGSSGLLRNSTGMAAECARNALLLRVMEEKFETDLMKIAMTTLSSKILSQDKELFATLAVDAVMRLKGSTNLESNQIIKNPGCFLKDSFLDEGKLALVKPKHIENAKILVANTAMDTDKVKIYGAHVHVDSMARIAQIEGGEKEKMKEKVQKIISLGINCFINRQLICNFPEELFADAGILAIKHADIDGIERFVL</sequence>
<dbReference type="Gene3D" id="3.50.7.10">
    <property type="entry name" value="GroEL"/>
    <property type="match status" value="1"/>
</dbReference>
<dbReference type="InterPro" id="IPR017998">
    <property type="entry name" value="Chaperone_TCP-1"/>
</dbReference>
<dbReference type="PANTHER" id="PTHR11353">
    <property type="entry name" value="CHAPERONIN"/>
    <property type="match status" value="1"/>
</dbReference>
<evidence type="ECO:0000256" key="3">
    <source>
        <dbReference type="ARBA" id="ARBA00022840"/>
    </source>
</evidence>
<dbReference type="InterPro" id="IPR027410">
    <property type="entry name" value="TCP-1-like_intermed_sf"/>
</dbReference>
<evidence type="ECO:0000256" key="1">
    <source>
        <dbReference type="ARBA" id="ARBA00008020"/>
    </source>
</evidence>
<protein>
    <submittedName>
        <fullName evidence="5">Uncharacterized protein</fullName>
    </submittedName>
</protein>
<reference evidence="5 6" key="1">
    <citation type="journal article" date="2020" name="IScience">
        <title>Genome Sequencing of the Endangered Kingdonia uniflora (Circaeasteraceae, Ranunculales) Reveals Potential Mechanisms of Evolutionary Specialization.</title>
        <authorList>
            <person name="Sun Y."/>
            <person name="Deng T."/>
            <person name="Zhang A."/>
            <person name="Moore M.J."/>
            <person name="Landis J.B."/>
            <person name="Lin N."/>
            <person name="Zhang H."/>
            <person name="Zhang X."/>
            <person name="Huang J."/>
            <person name="Zhang X."/>
            <person name="Sun H."/>
            <person name="Wang H."/>
        </authorList>
    </citation>
    <scope>NUCLEOTIDE SEQUENCE [LARGE SCALE GENOMIC DNA]</scope>
    <source>
        <strain evidence="5">TB1705</strain>
        <tissue evidence="5">Leaf</tissue>
    </source>
</reference>
<comment type="caution">
    <text evidence="5">The sequence shown here is derived from an EMBL/GenBank/DDBJ whole genome shotgun (WGS) entry which is preliminary data.</text>
</comment>
<dbReference type="EMBL" id="JACGCM010001782">
    <property type="protein sequence ID" value="KAF6149745.1"/>
    <property type="molecule type" value="Genomic_DNA"/>
</dbReference>
<gene>
    <name evidence="5" type="ORF">GIB67_017478</name>
</gene>
<organism evidence="5 6">
    <name type="scientific">Kingdonia uniflora</name>
    <dbReference type="NCBI Taxonomy" id="39325"/>
    <lineage>
        <taxon>Eukaryota</taxon>
        <taxon>Viridiplantae</taxon>
        <taxon>Streptophyta</taxon>
        <taxon>Embryophyta</taxon>
        <taxon>Tracheophyta</taxon>
        <taxon>Spermatophyta</taxon>
        <taxon>Magnoliopsida</taxon>
        <taxon>Ranunculales</taxon>
        <taxon>Circaeasteraceae</taxon>
        <taxon>Kingdonia</taxon>
    </lineage>
</organism>
<keyword evidence="4" id="KW-0143">Chaperone</keyword>
<keyword evidence="3" id="KW-0067">ATP-binding</keyword>
<dbReference type="Gene3D" id="1.10.560.10">
    <property type="entry name" value="GroEL-like equatorial domain"/>
    <property type="match status" value="1"/>
</dbReference>
<evidence type="ECO:0000256" key="2">
    <source>
        <dbReference type="ARBA" id="ARBA00022741"/>
    </source>
</evidence>
<evidence type="ECO:0000256" key="4">
    <source>
        <dbReference type="ARBA" id="ARBA00023186"/>
    </source>
</evidence>
<proteinExistence type="inferred from homology"/>
<evidence type="ECO:0000313" key="6">
    <source>
        <dbReference type="Proteomes" id="UP000541444"/>
    </source>
</evidence>
<dbReference type="InterPro" id="IPR002423">
    <property type="entry name" value="Cpn60/GroEL/TCP-1"/>
</dbReference>
<name>A0A7J7M4F2_9MAGN</name>
<keyword evidence="6" id="KW-1185">Reference proteome</keyword>
<keyword evidence="2" id="KW-0547">Nucleotide-binding</keyword>
<dbReference type="Gene3D" id="3.30.260.10">
    <property type="entry name" value="TCP-1-like chaperonin intermediate domain"/>
    <property type="match status" value="1"/>
</dbReference>
<dbReference type="GO" id="GO:0140662">
    <property type="term" value="F:ATP-dependent protein folding chaperone"/>
    <property type="evidence" value="ECO:0007669"/>
    <property type="project" value="InterPro"/>
</dbReference>
<comment type="similarity">
    <text evidence="1">Belongs to the TCP-1 chaperonin family.</text>
</comment>
<dbReference type="AlphaFoldDB" id="A0A7J7M4F2"/>
<dbReference type="GO" id="GO:0005524">
    <property type="term" value="F:ATP binding"/>
    <property type="evidence" value="ECO:0007669"/>
    <property type="project" value="UniProtKB-KW"/>
</dbReference>
<dbReference type="InterPro" id="IPR027413">
    <property type="entry name" value="GROEL-like_equatorial_sf"/>
</dbReference>
<dbReference type="Pfam" id="PF00118">
    <property type="entry name" value="Cpn60_TCP1"/>
    <property type="match status" value="1"/>
</dbReference>
<dbReference type="OrthoDB" id="10248520at2759"/>
<dbReference type="SUPFAM" id="SSF54849">
    <property type="entry name" value="GroEL-intermediate domain like"/>
    <property type="match status" value="1"/>
</dbReference>
<dbReference type="Proteomes" id="UP000541444">
    <property type="component" value="Unassembled WGS sequence"/>
</dbReference>